<dbReference type="SUPFAM" id="SSF56112">
    <property type="entry name" value="Protein kinase-like (PK-like)"/>
    <property type="match status" value="1"/>
</dbReference>
<protein>
    <recommendedName>
        <fullName evidence="2">Protein kinase domain-containing protein</fullName>
    </recommendedName>
</protein>
<organism evidence="3 4">
    <name type="scientific">Candolleomyces eurysporus</name>
    <dbReference type="NCBI Taxonomy" id="2828524"/>
    <lineage>
        <taxon>Eukaryota</taxon>
        <taxon>Fungi</taxon>
        <taxon>Dikarya</taxon>
        <taxon>Basidiomycota</taxon>
        <taxon>Agaricomycotina</taxon>
        <taxon>Agaricomycetes</taxon>
        <taxon>Agaricomycetidae</taxon>
        <taxon>Agaricales</taxon>
        <taxon>Agaricineae</taxon>
        <taxon>Psathyrellaceae</taxon>
        <taxon>Candolleomyces</taxon>
    </lineage>
</organism>
<gene>
    <name evidence="3" type="ORF">H1R20_g12037</name>
</gene>
<comment type="caution">
    <text evidence="3">The sequence shown here is derived from an EMBL/GenBank/DDBJ whole genome shotgun (WGS) entry which is preliminary data.</text>
</comment>
<dbReference type="PROSITE" id="PS00109">
    <property type="entry name" value="PROTEIN_KINASE_TYR"/>
    <property type="match status" value="1"/>
</dbReference>
<dbReference type="Pfam" id="PF17667">
    <property type="entry name" value="Pkinase_fungal"/>
    <property type="match status" value="1"/>
</dbReference>
<evidence type="ECO:0000259" key="2">
    <source>
        <dbReference type="PROSITE" id="PS50011"/>
    </source>
</evidence>
<dbReference type="InterPro" id="IPR040976">
    <property type="entry name" value="Pkinase_fungal"/>
</dbReference>
<proteinExistence type="predicted"/>
<dbReference type="PANTHER" id="PTHR38248">
    <property type="entry name" value="FUNK1 6"/>
    <property type="match status" value="1"/>
</dbReference>
<accession>A0A9W8J086</accession>
<dbReference type="Gene3D" id="1.10.510.10">
    <property type="entry name" value="Transferase(Phosphotransferase) domain 1"/>
    <property type="match status" value="1"/>
</dbReference>
<feature type="compositionally biased region" description="Polar residues" evidence="1">
    <location>
        <begin position="624"/>
        <end position="633"/>
    </location>
</feature>
<dbReference type="PANTHER" id="PTHR38248:SF2">
    <property type="entry name" value="FUNK1 11"/>
    <property type="match status" value="1"/>
</dbReference>
<feature type="compositionally biased region" description="Low complexity" evidence="1">
    <location>
        <begin position="669"/>
        <end position="680"/>
    </location>
</feature>
<evidence type="ECO:0000313" key="4">
    <source>
        <dbReference type="Proteomes" id="UP001140091"/>
    </source>
</evidence>
<dbReference type="InterPro" id="IPR008266">
    <property type="entry name" value="Tyr_kinase_AS"/>
</dbReference>
<dbReference type="EMBL" id="JANBPK010001196">
    <property type="protein sequence ID" value="KAJ2925054.1"/>
    <property type="molecule type" value="Genomic_DNA"/>
</dbReference>
<dbReference type="GO" id="GO:0005524">
    <property type="term" value="F:ATP binding"/>
    <property type="evidence" value="ECO:0007669"/>
    <property type="project" value="InterPro"/>
</dbReference>
<feature type="region of interest" description="Disordered" evidence="1">
    <location>
        <begin position="658"/>
        <end position="693"/>
    </location>
</feature>
<feature type="non-terminal residue" evidence="3">
    <location>
        <position position="735"/>
    </location>
</feature>
<dbReference type="InterPro" id="IPR011009">
    <property type="entry name" value="Kinase-like_dom_sf"/>
</dbReference>
<dbReference type="OrthoDB" id="5584477at2759"/>
<dbReference type="GO" id="GO:0004672">
    <property type="term" value="F:protein kinase activity"/>
    <property type="evidence" value="ECO:0007669"/>
    <property type="project" value="InterPro"/>
</dbReference>
<name>A0A9W8J086_9AGAR</name>
<dbReference type="AlphaFoldDB" id="A0A9W8J086"/>
<feature type="compositionally biased region" description="Polar residues" evidence="1">
    <location>
        <begin position="658"/>
        <end position="668"/>
    </location>
</feature>
<evidence type="ECO:0000313" key="3">
    <source>
        <dbReference type="EMBL" id="KAJ2925054.1"/>
    </source>
</evidence>
<reference evidence="3" key="1">
    <citation type="submission" date="2022-06" db="EMBL/GenBank/DDBJ databases">
        <title>Genome Sequence of Candolleomyces eurysporus.</title>
        <authorList>
            <person name="Buettner E."/>
        </authorList>
    </citation>
    <scope>NUCLEOTIDE SEQUENCE</scope>
    <source>
        <strain evidence="3">VTCC 930004</strain>
    </source>
</reference>
<dbReference type="PROSITE" id="PS50011">
    <property type="entry name" value="PROTEIN_KINASE_DOM"/>
    <property type="match status" value="1"/>
</dbReference>
<sequence length="735" mass="82023">MKATTFAAYSTEEDRDPAEVLGDHLSQDLGDNTPMADKAWAHSLYLKVTTPEDIEKFMKASGEYKNGRWAGIPQAPSSAAALRQPFCKLVNSILGHLASGAAALRMALNARLNRFEGQPIEGTQHRCSPDIVVKASGPSFSLPKGSSLGFSNAATCFDTKLDEETEDHSGHLAYHAAYAKHMFAHQPNRMFVRSLLMTENRACLFHFDRSGAQYTPLFNIHDEPATFIRLILGLCSADERTLGFDDTVQWSVAANGSKAEGTVRTIGPGGATVTYLMVMDEAPFTRNNLRGRGTTCWAVKDAKGNRFIIKDYWISEGQDAEFKMLEEAKGLLGVCQMVSYEENRMQTKDFRGNVEKLEQGTFHNRTSTRIVMKSYGPSIENFSSVMQVLAALRDAIAAHRLLLSKNIIHRDISPNNILLGEDGAEEGIRGILIDLDVATKCGVFAPQDRADHKIGTRLFQSLMVLKTSSLKPHDVSAHDYLDDLEAFFWVFSYLLIVYKADGTRAPESFLHKYLESWDDEPAQASPEKFTFLYRSMIGAEVIQIMDEGWRCACADLFIKFRKYMREIADRKDELLYELRGTEENGAFPNRFSSILEDPDKHYDHILGLFDEALKNATEAVKPESASQPTSPTKSAPKFARPHTPVKCGSLTPLSQSIFPSVSTRSTPVTPASSNASSFAAPPTPTQRPKRRCQEAELEDPYIEVKRKCPPSRRPLRTVVEPSLYVLKSLYQYCFK</sequence>
<feature type="domain" description="Protein kinase" evidence="2">
    <location>
        <begin position="260"/>
        <end position="564"/>
    </location>
</feature>
<feature type="region of interest" description="Disordered" evidence="1">
    <location>
        <begin position="618"/>
        <end position="644"/>
    </location>
</feature>
<dbReference type="InterPro" id="IPR000719">
    <property type="entry name" value="Prot_kinase_dom"/>
</dbReference>
<evidence type="ECO:0000256" key="1">
    <source>
        <dbReference type="SAM" id="MobiDB-lite"/>
    </source>
</evidence>
<dbReference type="Proteomes" id="UP001140091">
    <property type="component" value="Unassembled WGS sequence"/>
</dbReference>
<keyword evidence="4" id="KW-1185">Reference proteome</keyword>